<evidence type="ECO:0000313" key="1">
    <source>
        <dbReference type="EMBL" id="HGY08778.1"/>
    </source>
</evidence>
<proteinExistence type="predicted"/>
<sequence>MRALALALALVSLPLAYAEGPWWFWGVQNGAGGPVYFGVEADLRGERKPFSFDLAGRLRLGPATLWDGSATLAYRVPGTAELRLGYAAWFGGAPLDGRRLGAGLAYSLGASWTLQAAGTWPDRAYGAGLAWASGGFEGELWAMSTAAQASLSWQQGAWRARAWYRGAYPDGALVRAGAELGWREGVYALDAGWRSDLGVFARVGRQSPGWRAAVGGRWNPGRSAQLDARLAVLLERGIELEARAGYVFLPFRAMQAGLELRIDAYAAPSAQGE</sequence>
<comment type="caution">
    <text evidence="1">The sequence shown here is derived from an EMBL/GenBank/DDBJ whole genome shotgun (WGS) entry which is preliminary data.</text>
</comment>
<name>A0A7C4ZF92_9DEIN</name>
<accession>A0A7C4ZF92</accession>
<gene>
    <name evidence="1" type="ORF">ENK37_01810</name>
</gene>
<dbReference type="AlphaFoldDB" id="A0A7C4ZF92"/>
<dbReference type="Proteomes" id="UP000885759">
    <property type="component" value="Unassembled WGS sequence"/>
</dbReference>
<organism evidence="1">
    <name type="scientific">Oceanithermus profundus</name>
    <dbReference type="NCBI Taxonomy" id="187137"/>
    <lineage>
        <taxon>Bacteria</taxon>
        <taxon>Thermotogati</taxon>
        <taxon>Deinococcota</taxon>
        <taxon>Deinococci</taxon>
        <taxon>Thermales</taxon>
        <taxon>Thermaceae</taxon>
        <taxon>Oceanithermus</taxon>
    </lineage>
</organism>
<reference evidence="1" key="1">
    <citation type="journal article" date="2020" name="mSystems">
        <title>Genome- and Community-Level Interaction Insights into Carbon Utilization and Element Cycling Functions of Hydrothermarchaeota in Hydrothermal Sediment.</title>
        <authorList>
            <person name="Zhou Z."/>
            <person name="Liu Y."/>
            <person name="Xu W."/>
            <person name="Pan J."/>
            <person name="Luo Z.H."/>
            <person name="Li M."/>
        </authorList>
    </citation>
    <scope>NUCLEOTIDE SEQUENCE [LARGE SCALE GENOMIC DNA]</scope>
    <source>
        <strain evidence="1">HyVt-570</strain>
    </source>
</reference>
<protein>
    <submittedName>
        <fullName evidence="1">Uncharacterized protein</fullName>
    </submittedName>
</protein>
<dbReference type="EMBL" id="DRPZ01000051">
    <property type="protein sequence ID" value="HGY08778.1"/>
    <property type="molecule type" value="Genomic_DNA"/>
</dbReference>